<evidence type="ECO:0000256" key="4">
    <source>
        <dbReference type="SAM" id="SignalP"/>
    </source>
</evidence>
<evidence type="ECO:0000256" key="1">
    <source>
        <dbReference type="ARBA" id="ARBA00010646"/>
    </source>
</evidence>
<accession>A0A495QZJ6</accession>
<keyword evidence="6" id="KW-1185">Reference proteome</keyword>
<gene>
    <name evidence="5" type="ORF">BZB76_1120</name>
</gene>
<organism evidence="5 6">
    <name type="scientific">Actinomadura pelletieri DSM 43383</name>
    <dbReference type="NCBI Taxonomy" id="1120940"/>
    <lineage>
        <taxon>Bacteria</taxon>
        <taxon>Bacillati</taxon>
        <taxon>Actinomycetota</taxon>
        <taxon>Actinomycetes</taxon>
        <taxon>Streptosporangiales</taxon>
        <taxon>Thermomonosporaceae</taxon>
        <taxon>Actinomadura</taxon>
    </lineage>
</organism>
<sequence>MLTLARALTTLAVAAPLVLAGPTAGAAAGGPGDYPVHGIDTSHHNHPGNKPFDWKKLAASGQKFIAIKATQGSRTGYVDPWFTRDLAGARSVRMIHTAYHYFEHDQDGVAQADHFLRTVKKQNLTGAHPYELPLELDLEGSCKASPSALQARVLAFLRRVKAVTGVEPTIYTQKSFIDRCMAGTKALGRYRVRLARYNTSPPPPIPGGTGWSFWQFTESAAIPGIPDRTVDENVFVGDYAKLKRLANIR</sequence>
<comment type="caution">
    <text evidence="5">The sequence shown here is derived from an EMBL/GenBank/DDBJ whole genome shotgun (WGS) entry which is preliminary data.</text>
</comment>
<dbReference type="PANTHER" id="PTHR34135:SF2">
    <property type="entry name" value="LYSOZYME"/>
    <property type="match status" value="1"/>
</dbReference>
<dbReference type="SMART" id="SM00641">
    <property type="entry name" value="Glyco_25"/>
    <property type="match status" value="1"/>
</dbReference>
<dbReference type="InterPro" id="IPR017853">
    <property type="entry name" value="GH"/>
</dbReference>
<reference evidence="5 6" key="1">
    <citation type="submission" date="2018-10" db="EMBL/GenBank/DDBJ databases">
        <title>Genomic Encyclopedia of Archaeal and Bacterial Type Strains, Phase II (KMG-II): from individual species to whole genera.</title>
        <authorList>
            <person name="Goeker M."/>
        </authorList>
    </citation>
    <scope>NUCLEOTIDE SEQUENCE [LARGE SCALE GENOMIC DNA]</scope>
    <source>
        <strain evidence="5 6">DSM 43383</strain>
    </source>
</reference>
<dbReference type="GO" id="GO:0016998">
    <property type="term" value="P:cell wall macromolecule catabolic process"/>
    <property type="evidence" value="ECO:0007669"/>
    <property type="project" value="InterPro"/>
</dbReference>
<dbReference type="GO" id="GO:0016052">
    <property type="term" value="P:carbohydrate catabolic process"/>
    <property type="evidence" value="ECO:0007669"/>
    <property type="project" value="TreeGrafter"/>
</dbReference>
<keyword evidence="3" id="KW-0326">Glycosidase</keyword>
<evidence type="ECO:0000256" key="3">
    <source>
        <dbReference type="ARBA" id="ARBA00023295"/>
    </source>
</evidence>
<evidence type="ECO:0000313" key="6">
    <source>
        <dbReference type="Proteomes" id="UP000274601"/>
    </source>
</evidence>
<dbReference type="Gene3D" id="3.20.20.80">
    <property type="entry name" value="Glycosidases"/>
    <property type="match status" value="1"/>
</dbReference>
<dbReference type="SUPFAM" id="SSF51445">
    <property type="entry name" value="(Trans)glycosidases"/>
    <property type="match status" value="1"/>
</dbReference>
<dbReference type="InterPro" id="IPR002053">
    <property type="entry name" value="Glyco_hydro_25"/>
</dbReference>
<dbReference type="AlphaFoldDB" id="A0A495QZJ6"/>
<protein>
    <submittedName>
        <fullName evidence="5">Lysozyme</fullName>
    </submittedName>
</protein>
<feature type="chain" id="PRO_5019816817" evidence="4">
    <location>
        <begin position="27"/>
        <end position="249"/>
    </location>
</feature>
<feature type="signal peptide" evidence="4">
    <location>
        <begin position="1"/>
        <end position="26"/>
    </location>
</feature>
<evidence type="ECO:0000313" key="5">
    <source>
        <dbReference type="EMBL" id="RKS79645.1"/>
    </source>
</evidence>
<dbReference type="Pfam" id="PF01183">
    <property type="entry name" value="Glyco_hydro_25"/>
    <property type="match status" value="1"/>
</dbReference>
<dbReference type="InterPro" id="IPR018077">
    <property type="entry name" value="Glyco_hydro_fam25_subgr"/>
</dbReference>
<dbReference type="PROSITE" id="PS51904">
    <property type="entry name" value="GLYCOSYL_HYDROL_F25_2"/>
    <property type="match status" value="1"/>
</dbReference>
<proteinExistence type="inferred from homology"/>
<dbReference type="RefSeq" id="WP_121433134.1">
    <property type="nucleotide sequence ID" value="NZ_RBWU01000001.1"/>
</dbReference>
<dbReference type="OrthoDB" id="287365at2"/>
<dbReference type="PANTHER" id="PTHR34135">
    <property type="entry name" value="LYSOZYME"/>
    <property type="match status" value="1"/>
</dbReference>
<dbReference type="GO" id="GO:0003796">
    <property type="term" value="F:lysozyme activity"/>
    <property type="evidence" value="ECO:0007669"/>
    <property type="project" value="InterPro"/>
</dbReference>
<dbReference type="CDD" id="cd00599">
    <property type="entry name" value="GH25_muramidase"/>
    <property type="match status" value="1"/>
</dbReference>
<keyword evidence="2" id="KW-0378">Hydrolase</keyword>
<evidence type="ECO:0000256" key="2">
    <source>
        <dbReference type="ARBA" id="ARBA00022801"/>
    </source>
</evidence>
<keyword evidence="4" id="KW-0732">Signal</keyword>
<dbReference type="GO" id="GO:0009253">
    <property type="term" value="P:peptidoglycan catabolic process"/>
    <property type="evidence" value="ECO:0007669"/>
    <property type="project" value="InterPro"/>
</dbReference>
<dbReference type="EMBL" id="RBWU01000001">
    <property type="protein sequence ID" value="RKS79645.1"/>
    <property type="molecule type" value="Genomic_DNA"/>
</dbReference>
<dbReference type="Proteomes" id="UP000274601">
    <property type="component" value="Unassembled WGS sequence"/>
</dbReference>
<name>A0A495QZJ6_9ACTN</name>
<comment type="similarity">
    <text evidence="1">Belongs to the glycosyl hydrolase 25 family.</text>
</comment>